<evidence type="ECO:0000256" key="6">
    <source>
        <dbReference type="ARBA" id="ARBA00022692"/>
    </source>
</evidence>
<dbReference type="GO" id="GO:0015627">
    <property type="term" value="C:type II protein secretion system complex"/>
    <property type="evidence" value="ECO:0007669"/>
    <property type="project" value="InterPro"/>
</dbReference>
<dbReference type="InterPro" id="IPR049875">
    <property type="entry name" value="TypeII_GspH"/>
</dbReference>
<keyword evidence="6 10" id="KW-0812">Transmembrane</keyword>
<name>A0A939IP65_9ALTE</name>
<dbReference type="Pfam" id="PF07963">
    <property type="entry name" value="N_methyl"/>
    <property type="match status" value="1"/>
</dbReference>
<feature type="transmembrane region" description="Helical" evidence="10">
    <location>
        <begin position="20"/>
        <end position="41"/>
    </location>
</feature>
<evidence type="ECO:0000256" key="4">
    <source>
        <dbReference type="ARBA" id="ARBA00022481"/>
    </source>
</evidence>
<dbReference type="InterPro" id="IPR045584">
    <property type="entry name" value="Pilin-like"/>
</dbReference>
<dbReference type="GO" id="GO:0005886">
    <property type="term" value="C:plasma membrane"/>
    <property type="evidence" value="ECO:0007669"/>
    <property type="project" value="UniProtKB-SubCell"/>
</dbReference>
<evidence type="ECO:0000256" key="2">
    <source>
        <dbReference type="ARBA" id="ARBA00021549"/>
    </source>
</evidence>
<evidence type="ECO:0000256" key="3">
    <source>
        <dbReference type="ARBA" id="ARBA00022475"/>
    </source>
</evidence>
<gene>
    <name evidence="11" type="primary">gspH</name>
    <name evidence="11" type="ORF">J0A66_00295</name>
</gene>
<evidence type="ECO:0000256" key="5">
    <source>
        <dbReference type="ARBA" id="ARBA00022519"/>
    </source>
</evidence>
<keyword evidence="12" id="KW-1185">Reference proteome</keyword>
<dbReference type="PRINTS" id="PR00885">
    <property type="entry name" value="BCTERIALGSPH"/>
</dbReference>
<evidence type="ECO:0000256" key="8">
    <source>
        <dbReference type="ARBA" id="ARBA00023136"/>
    </source>
</evidence>
<evidence type="ECO:0000313" key="12">
    <source>
        <dbReference type="Proteomes" id="UP000664654"/>
    </source>
</evidence>
<sequence>MTACRLTSRASRFQRGFTLLEVMLVLLLMGLIVGTVTFTSLGKNREEALHDQAQRFAVVMNMVSDHAVLNQVELGLRVEEGRYYFLMLDEQQKWQPVEEDKLLKEHKLPEDFSLELELEDLPWQEEDSLFEQELFDEQLSVSEEGVEIGEEEEKIPPPQILLLSSGEITPFSLFFKYEPGFGNDEPVYFRVDAQDMPPLSLSDAMDRL</sequence>
<keyword evidence="3" id="KW-1003">Cell membrane</keyword>
<keyword evidence="7 10" id="KW-1133">Transmembrane helix</keyword>
<reference evidence="11" key="1">
    <citation type="submission" date="2021-03" db="EMBL/GenBank/DDBJ databases">
        <title>novel species isolated from a fishpond in China.</title>
        <authorList>
            <person name="Lu H."/>
            <person name="Cai Z."/>
        </authorList>
    </citation>
    <scope>NUCLEOTIDE SEQUENCE</scope>
    <source>
        <strain evidence="11">JCM 30855</strain>
    </source>
</reference>
<dbReference type="NCBIfam" id="TIGR01708">
    <property type="entry name" value="typeII_sec_gspH"/>
    <property type="match status" value="1"/>
</dbReference>
<proteinExistence type="predicted"/>
<dbReference type="PROSITE" id="PS00409">
    <property type="entry name" value="PROKAR_NTER_METHYL"/>
    <property type="match status" value="1"/>
</dbReference>
<dbReference type="AlphaFoldDB" id="A0A939IP65"/>
<dbReference type="InterPro" id="IPR002416">
    <property type="entry name" value="T2SS_protein-GspH"/>
</dbReference>
<dbReference type="NCBIfam" id="TIGR02532">
    <property type="entry name" value="IV_pilin_GFxxxE"/>
    <property type="match status" value="1"/>
</dbReference>
<accession>A0A939IP65</accession>
<dbReference type="RefSeq" id="WP_206571774.1">
    <property type="nucleotide sequence ID" value="NZ_JAFKCV010000001.1"/>
</dbReference>
<dbReference type="GO" id="GO:0015628">
    <property type="term" value="P:protein secretion by the type II secretion system"/>
    <property type="evidence" value="ECO:0007669"/>
    <property type="project" value="InterPro"/>
</dbReference>
<evidence type="ECO:0000313" key="11">
    <source>
        <dbReference type="EMBL" id="MBN7823649.1"/>
    </source>
</evidence>
<keyword evidence="4" id="KW-0488">Methylation</keyword>
<comment type="caution">
    <text evidence="11">The sequence shown here is derived from an EMBL/GenBank/DDBJ whole genome shotgun (WGS) entry which is preliminary data.</text>
</comment>
<protein>
    <recommendedName>
        <fullName evidence="2">Type II secretion system protein H</fullName>
    </recommendedName>
    <alternativeName>
        <fullName evidence="9">General secretion pathway protein H</fullName>
    </alternativeName>
</protein>
<organism evidence="11 12">
    <name type="scientific">Bowmanella dokdonensis</name>
    <dbReference type="NCBI Taxonomy" id="751969"/>
    <lineage>
        <taxon>Bacteria</taxon>
        <taxon>Pseudomonadati</taxon>
        <taxon>Pseudomonadota</taxon>
        <taxon>Gammaproteobacteria</taxon>
        <taxon>Alteromonadales</taxon>
        <taxon>Alteromonadaceae</taxon>
        <taxon>Bowmanella</taxon>
    </lineage>
</organism>
<evidence type="ECO:0000256" key="7">
    <source>
        <dbReference type="ARBA" id="ARBA00022989"/>
    </source>
</evidence>
<dbReference type="Gene3D" id="3.55.40.10">
    <property type="entry name" value="minor pseudopilin epsh domain"/>
    <property type="match status" value="1"/>
</dbReference>
<keyword evidence="8 10" id="KW-0472">Membrane</keyword>
<evidence type="ECO:0000256" key="10">
    <source>
        <dbReference type="SAM" id="Phobius"/>
    </source>
</evidence>
<dbReference type="SUPFAM" id="SSF54523">
    <property type="entry name" value="Pili subunits"/>
    <property type="match status" value="1"/>
</dbReference>
<dbReference type="EMBL" id="JAFKCV010000001">
    <property type="protein sequence ID" value="MBN7823649.1"/>
    <property type="molecule type" value="Genomic_DNA"/>
</dbReference>
<keyword evidence="5" id="KW-0997">Cell inner membrane</keyword>
<dbReference type="InterPro" id="IPR012902">
    <property type="entry name" value="N_methyl_site"/>
</dbReference>
<evidence type="ECO:0000256" key="1">
    <source>
        <dbReference type="ARBA" id="ARBA00004377"/>
    </source>
</evidence>
<evidence type="ECO:0000256" key="9">
    <source>
        <dbReference type="ARBA" id="ARBA00030775"/>
    </source>
</evidence>
<comment type="subcellular location">
    <subcellularLocation>
        <location evidence="1">Cell inner membrane</location>
        <topology evidence="1">Single-pass membrane protein</topology>
    </subcellularLocation>
</comment>
<dbReference type="Proteomes" id="UP000664654">
    <property type="component" value="Unassembled WGS sequence"/>
</dbReference>